<name>A0AAV2YQE2_9STRA</name>
<protein>
    <submittedName>
        <fullName evidence="1">Uncharacterized protein</fullName>
    </submittedName>
</protein>
<reference evidence="1" key="2">
    <citation type="journal article" date="2023" name="Microbiol Resour">
        <title>Decontamination and Annotation of the Draft Genome Sequence of the Oomycete Lagenidium giganteum ARSEF 373.</title>
        <authorList>
            <person name="Morgan W.R."/>
            <person name="Tartar A."/>
        </authorList>
    </citation>
    <scope>NUCLEOTIDE SEQUENCE</scope>
    <source>
        <strain evidence="1">ARSEF 373</strain>
    </source>
</reference>
<evidence type="ECO:0000313" key="2">
    <source>
        <dbReference type="Proteomes" id="UP001146120"/>
    </source>
</evidence>
<reference evidence="1" key="1">
    <citation type="submission" date="2022-11" db="EMBL/GenBank/DDBJ databases">
        <authorList>
            <person name="Morgan W.R."/>
            <person name="Tartar A."/>
        </authorList>
    </citation>
    <scope>NUCLEOTIDE SEQUENCE</scope>
    <source>
        <strain evidence="1">ARSEF 373</strain>
    </source>
</reference>
<dbReference type="EMBL" id="DAKRPA010000204">
    <property type="protein sequence ID" value="DAZ95457.1"/>
    <property type="molecule type" value="Genomic_DNA"/>
</dbReference>
<dbReference type="Proteomes" id="UP001146120">
    <property type="component" value="Unassembled WGS sequence"/>
</dbReference>
<proteinExistence type="predicted"/>
<comment type="caution">
    <text evidence="1">The sequence shown here is derived from an EMBL/GenBank/DDBJ whole genome shotgun (WGS) entry which is preliminary data.</text>
</comment>
<accession>A0AAV2YQE2</accession>
<evidence type="ECO:0000313" key="1">
    <source>
        <dbReference type="EMBL" id="DAZ95457.1"/>
    </source>
</evidence>
<organism evidence="1 2">
    <name type="scientific">Lagenidium giganteum</name>
    <dbReference type="NCBI Taxonomy" id="4803"/>
    <lineage>
        <taxon>Eukaryota</taxon>
        <taxon>Sar</taxon>
        <taxon>Stramenopiles</taxon>
        <taxon>Oomycota</taxon>
        <taxon>Peronosporomycetes</taxon>
        <taxon>Pythiales</taxon>
        <taxon>Pythiaceae</taxon>
    </lineage>
</organism>
<dbReference type="AlphaFoldDB" id="A0AAV2YQE2"/>
<gene>
    <name evidence="1" type="ORF">N0F65_013026</name>
</gene>
<keyword evidence="2" id="KW-1185">Reference proteome</keyword>
<sequence>MRTKEACRSSTHASSTPSWNIKEEFRQHTRHIEQTRSKHLQAFLIAFH</sequence>